<evidence type="ECO:0000313" key="2">
    <source>
        <dbReference type="EMBL" id="CAG8740403.1"/>
    </source>
</evidence>
<gene>
    <name evidence="2" type="ORF">RFULGI_LOCUS12814</name>
</gene>
<feature type="region of interest" description="Disordered" evidence="1">
    <location>
        <begin position="1"/>
        <end position="26"/>
    </location>
</feature>
<protein>
    <submittedName>
        <fullName evidence="2">11486_t:CDS:1</fullName>
    </submittedName>
</protein>
<proteinExistence type="predicted"/>
<dbReference type="Proteomes" id="UP000789396">
    <property type="component" value="Unassembled WGS sequence"/>
</dbReference>
<dbReference type="EMBL" id="CAJVPZ010031875">
    <property type="protein sequence ID" value="CAG8740403.1"/>
    <property type="molecule type" value="Genomic_DNA"/>
</dbReference>
<dbReference type="AlphaFoldDB" id="A0A9N9IKN4"/>
<feature type="compositionally biased region" description="Polar residues" evidence="1">
    <location>
        <begin position="7"/>
        <end position="26"/>
    </location>
</feature>
<accession>A0A9N9IKN4</accession>
<feature type="non-terminal residue" evidence="2">
    <location>
        <position position="45"/>
    </location>
</feature>
<evidence type="ECO:0000256" key="1">
    <source>
        <dbReference type="SAM" id="MobiDB-lite"/>
    </source>
</evidence>
<sequence length="45" mass="5102">PDAHAHNNFQGNYSADNTYDYQSPLQPQFSDTLDYCVPNFPTPPN</sequence>
<keyword evidence="3" id="KW-1185">Reference proteome</keyword>
<comment type="caution">
    <text evidence="2">The sequence shown here is derived from an EMBL/GenBank/DDBJ whole genome shotgun (WGS) entry which is preliminary data.</text>
</comment>
<feature type="non-terminal residue" evidence="2">
    <location>
        <position position="1"/>
    </location>
</feature>
<organism evidence="2 3">
    <name type="scientific">Racocetra fulgida</name>
    <dbReference type="NCBI Taxonomy" id="60492"/>
    <lineage>
        <taxon>Eukaryota</taxon>
        <taxon>Fungi</taxon>
        <taxon>Fungi incertae sedis</taxon>
        <taxon>Mucoromycota</taxon>
        <taxon>Glomeromycotina</taxon>
        <taxon>Glomeromycetes</taxon>
        <taxon>Diversisporales</taxon>
        <taxon>Gigasporaceae</taxon>
        <taxon>Racocetra</taxon>
    </lineage>
</organism>
<reference evidence="2" key="1">
    <citation type="submission" date="2021-06" db="EMBL/GenBank/DDBJ databases">
        <authorList>
            <person name="Kallberg Y."/>
            <person name="Tangrot J."/>
            <person name="Rosling A."/>
        </authorList>
    </citation>
    <scope>NUCLEOTIDE SEQUENCE</scope>
    <source>
        <strain evidence="2">IN212</strain>
    </source>
</reference>
<name>A0A9N9IKN4_9GLOM</name>
<evidence type="ECO:0000313" key="3">
    <source>
        <dbReference type="Proteomes" id="UP000789396"/>
    </source>
</evidence>